<proteinExistence type="predicted"/>
<evidence type="ECO:0000259" key="2">
    <source>
        <dbReference type="SMART" id="SM00421"/>
    </source>
</evidence>
<dbReference type="GO" id="GO:0006355">
    <property type="term" value="P:regulation of DNA-templated transcription"/>
    <property type="evidence" value="ECO:0007669"/>
    <property type="project" value="InterPro"/>
</dbReference>
<dbReference type="GO" id="GO:0003677">
    <property type="term" value="F:DNA binding"/>
    <property type="evidence" value="ECO:0007669"/>
    <property type="project" value="InterPro"/>
</dbReference>
<dbReference type="SUPFAM" id="SSF46894">
    <property type="entry name" value="C-terminal effector domain of the bipartite response regulators"/>
    <property type="match status" value="1"/>
</dbReference>
<gene>
    <name evidence="3" type="ORF">HALO32_02571</name>
</gene>
<keyword evidence="4" id="KW-1185">Reference proteome</keyword>
<evidence type="ECO:0000313" key="4">
    <source>
        <dbReference type="Proteomes" id="UP000326725"/>
    </source>
</evidence>
<dbReference type="InterPro" id="IPR016032">
    <property type="entry name" value="Sig_transdc_resp-reg_C-effctor"/>
</dbReference>
<feature type="domain" description="HTH luxR-type" evidence="2">
    <location>
        <begin position="28"/>
        <end position="85"/>
    </location>
</feature>
<sequence>MATTIVTPIEAQEFEFAGWRCRTGKRHSGLPTIAQAQVLAGLAAGLTQKEIARARGVSPATVKAAVATLLFHLHAQRAAGAVAEALRRGWIAPLLLALIVGAMNPNSEALRVRQPTRTRTQVSTSRVVSRRDTGSIYA</sequence>
<dbReference type="RefSeq" id="WP_192576503.1">
    <property type="nucleotide sequence ID" value="NZ_CABVOU010000039.1"/>
</dbReference>
<feature type="compositionally biased region" description="Basic and acidic residues" evidence="1">
    <location>
        <begin position="129"/>
        <end position="138"/>
    </location>
</feature>
<reference evidence="3 4" key="1">
    <citation type="submission" date="2019-09" db="EMBL/GenBank/DDBJ databases">
        <authorList>
            <person name="Criscuolo A."/>
        </authorList>
    </citation>
    <scope>NUCLEOTIDE SEQUENCE [LARGE SCALE GENOMIC DNA]</scope>
    <source>
        <strain evidence="4">3(2)</strain>
    </source>
</reference>
<dbReference type="InterPro" id="IPR000792">
    <property type="entry name" value="Tscrpt_reg_LuxR_C"/>
</dbReference>
<dbReference type="Pfam" id="PF00196">
    <property type="entry name" value="GerE"/>
    <property type="match status" value="1"/>
</dbReference>
<organism evidence="3 4">
    <name type="scientific">Halomonas lysinitropha</name>
    <dbReference type="NCBI Taxonomy" id="2607506"/>
    <lineage>
        <taxon>Bacteria</taxon>
        <taxon>Pseudomonadati</taxon>
        <taxon>Pseudomonadota</taxon>
        <taxon>Gammaproteobacteria</taxon>
        <taxon>Oceanospirillales</taxon>
        <taxon>Halomonadaceae</taxon>
        <taxon>Halomonas</taxon>
    </lineage>
</organism>
<dbReference type="InterPro" id="IPR036388">
    <property type="entry name" value="WH-like_DNA-bd_sf"/>
</dbReference>
<dbReference type="SMART" id="SM00421">
    <property type="entry name" value="HTH_LUXR"/>
    <property type="match status" value="1"/>
</dbReference>
<evidence type="ECO:0000313" key="3">
    <source>
        <dbReference type="EMBL" id="VVZ96471.1"/>
    </source>
</evidence>
<feature type="compositionally biased region" description="Low complexity" evidence="1">
    <location>
        <begin position="112"/>
        <end position="127"/>
    </location>
</feature>
<protein>
    <submittedName>
        <fullName evidence="3">MarR family protein</fullName>
    </submittedName>
</protein>
<name>A0A5K1I7M4_9GAMM</name>
<dbReference type="Proteomes" id="UP000326725">
    <property type="component" value="Unassembled WGS sequence"/>
</dbReference>
<accession>A0A5K1I7M4</accession>
<evidence type="ECO:0000256" key="1">
    <source>
        <dbReference type="SAM" id="MobiDB-lite"/>
    </source>
</evidence>
<dbReference type="AlphaFoldDB" id="A0A5K1I7M4"/>
<dbReference type="Gene3D" id="1.10.10.10">
    <property type="entry name" value="Winged helix-like DNA-binding domain superfamily/Winged helix DNA-binding domain"/>
    <property type="match status" value="1"/>
</dbReference>
<dbReference type="EMBL" id="CABVOU010000039">
    <property type="protein sequence ID" value="VVZ96471.1"/>
    <property type="molecule type" value="Genomic_DNA"/>
</dbReference>
<feature type="region of interest" description="Disordered" evidence="1">
    <location>
        <begin position="111"/>
        <end position="138"/>
    </location>
</feature>